<proteinExistence type="predicted"/>
<comment type="caution">
    <text evidence="2">The sequence shown here is derived from an EMBL/GenBank/DDBJ whole genome shotgun (WGS) entry which is preliminary data.</text>
</comment>
<dbReference type="PROSITE" id="PS51257">
    <property type="entry name" value="PROKAR_LIPOPROTEIN"/>
    <property type="match status" value="1"/>
</dbReference>
<evidence type="ECO:0000256" key="1">
    <source>
        <dbReference type="SAM" id="SignalP"/>
    </source>
</evidence>
<dbReference type="RefSeq" id="WP_112749523.1">
    <property type="nucleotide sequence ID" value="NZ_QMFY01000018.1"/>
</dbReference>
<accession>A0A364XYE3</accession>
<evidence type="ECO:0000313" key="3">
    <source>
        <dbReference type="Proteomes" id="UP000251889"/>
    </source>
</evidence>
<dbReference type="OrthoDB" id="637051at2"/>
<dbReference type="EMBL" id="QMFY01000018">
    <property type="protein sequence ID" value="RAV98439.1"/>
    <property type="molecule type" value="Genomic_DNA"/>
</dbReference>
<gene>
    <name evidence="2" type="ORF">DQQ10_24245</name>
</gene>
<keyword evidence="1" id="KW-0732">Signal</keyword>
<feature type="chain" id="PRO_5017082321" evidence="1">
    <location>
        <begin position="24"/>
        <end position="282"/>
    </location>
</feature>
<keyword evidence="3" id="KW-1185">Reference proteome</keyword>
<name>A0A364XYE3_9BACT</name>
<organism evidence="2 3">
    <name type="scientific">Pseudochryseolinea flava</name>
    <dbReference type="NCBI Taxonomy" id="2059302"/>
    <lineage>
        <taxon>Bacteria</taxon>
        <taxon>Pseudomonadati</taxon>
        <taxon>Bacteroidota</taxon>
        <taxon>Cytophagia</taxon>
        <taxon>Cytophagales</taxon>
        <taxon>Fulvivirgaceae</taxon>
        <taxon>Pseudochryseolinea</taxon>
    </lineage>
</organism>
<feature type="signal peptide" evidence="1">
    <location>
        <begin position="1"/>
        <end position="23"/>
    </location>
</feature>
<dbReference type="Proteomes" id="UP000251889">
    <property type="component" value="Unassembled WGS sequence"/>
</dbReference>
<dbReference type="AlphaFoldDB" id="A0A364XYE3"/>
<evidence type="ECO:0000313" key="2">
    <source>
        <dbReference type="EMBL" id="RAV98439.1"/>
    </source>
</evidence>
<reference evidence="2 3" key="1">
    <citation type="submission" date="2018-06" db="EMBL/GenBank/DDBJ databases">
        <title>Chryseolinea flavus sp. nov., a member of the phylum Bacteroidetes isolated from soil.</title>
        <authorList>
            <person name="Li Y."/>
            <person name="Wang J."/>
        </authorList>
    </citation>
    <scope>NUCLEOTIDE SEQUENCE [LARGE SCALE GENOMIC DNA]</scope>
    <source>
        <strain evidence="2 3">SDU1-6</strain>
    </source>
</reference>
<sequence length="282" mass="31474">MITRITSLITVLILTIACAHGQAYEPLALAKKIFDKDTLSNIATYVIGEYKGRPHGGDLGKGAKTRFMLLEQTAESAVVNMTVLDSTGVGFDTYLHFKKETIWKMSAFRALAQTGIIDRIKTQLEKMSQADVDRVVAEVKKNGKDKFSMFSSQEEYNFLLGNAKLTLALDDHIVQHFVENMAVFEQLKDLAIAELKNKKNDEEGSIKLIAQSKREYERLFIARVSSGGDELGNGINFFIGGVIDNAVGYIYVQDKKDLPRMSPNGVIMIREIGAGWYIYKTT</sequence>
<protein>
    <submittedName>
        <fullName evidence="2">Uncharacterized protein</fullName>
    </submittedName>
</protein>